<evidence type="ECO:0000256" key="1">
    <source>
        <dbReference type="ARBA" id="ARBA00022801"/>
    </source>
</evidence>
<dbReference type="SUPFAM" id="SSF53187">
    <property type="entry name" value="Zn-dependent exopeptidases"/>
    <property type="match status" value="1"/>
</dbReference>
<dbReference type="InterPro" id="IPR002933">
    <property type="entry name" value="Peptidase_M20"/>
</dbReference>
<evidence type="ECO:0000313" key="4">
    <source>
        <dbReference type="Proteomes" id="UP000671879"/>
    </source>
</evidence>
<dbReference type="PIRSF" id="PIRSF010386">
    <property type="entry name" value="RocB"/>
    <property type="match status" value="1"/>
</dbReference>
<dbReference type="KEGG" id="aram:KAR29_01340"/>
<dbReference type="Proteomes" id="UP000671879">
    <property type="component" value="Chromosome"/>
</dbReference>
<sequence>MNERESFFDAIGGEIEEILRAYVAVPSVTGTDGEREATRFFLDFFSTVPYFRAHRDHCGAYPLPGDPLARSVGWALAKGRGRETVVLIHHSDVVGVEDFRRCREEAFSPADLERALLFLREDLPDEARRDLESGRFLFGRGSCDMKGGGAIQMALLRRWSLAEREGNLLLLALPDEENLSAGMRAALRLLLDLQEKWGLDYRLMVDSEPHQRKDPERGLLSVGSVGKLMPFVYVRGSLSHAGKVFEGFNPLNLLCAVVRKTEGSPSFIDCRDGEASPPPTWLHLKDGKERYDVSMPLSAYGYFSVLTLGKGPAEVLEQVRQVCLEAFDDVLSDLQGSWDHFCRTTGRSPSSLPWRPRVMSFGELLDEARRRGGESFERSRAAREEDLKREMLSGRLSLAEGNRVLIEGLSEAVDDGRPHVVYGLLPPYYPHRSNGLLPHQEEPLAGLGENLALFARESWDQPYDVEAYYTGISDMSYSGIADGKAVAQVLSATMPLFPSVYDLPLEALSRLSMACINIGPWGKDFHKMTERVFREDLVDRTPRLLLRAIETVLGGERSPAPGRERRRDDVL</sequence>
<dbReference type="EMBL" id="CP072943">
    <property type="protein sequence ID" value="QTX32615.1"/>
    <property type="molecule type" value="Genomic_DNA"/>
</dbReference>
<name>A0A9Q7AJ25_9BACT</name>
<protein>
    <submittedName>
        <fullName evidence="3">M20/M25/M40 family metallo-hydrolase</fullName>
    </submittedName>
</protein>
<reference evidence="4" key="1">
    <citation type="submission" date="2021-04" db="EMBL/GenBank/DDBJ databases">
        <title>A novel Synergistetes isolate from a pyrite-forming mixed culture.</title>
        <authorList>
            <person name="Bunk B."/>
            <person name="Sproer C."/>
            <person name="Spring S."/>
            <person name="Pester M."/>
        </authorList>
    </citation>
    <scope>NUCLEOTIDE SEQUENCE [LARGE SCALE GENOMIC DNA]</scope>
    <source>
        <strain evidence="4">J.5.4.2-T.3.5.2</strain>
    </source>
</reference>
<accession>A0A9Q7AJ25</accession>
<dbReference type="AlphaFoldDB" id="A0A9Q7AJ25"/>
<dbReference type="InterPro" id="IPR001261">
    <property type="entry name" value="ArgE/DapE_CS"/>
</dbReference>
<keyword evidence="4" id="KW-1185">Reference proteome</keyword>
<dbReference type="PANTHER" id="PTHR43808:SF27">
    <property type="entry name" value="PROTEIN ROCB"/>
    <property type="match status" value="1"/>
</dbReference>
<dbReference type="Pfam" id="PF01546">
    <property type="entry name" value="Peptidase_M20"/>
    <property type="match status" value="1"/>
</dbReference>
<dbReference type="InterPro" id="IPR012166">
    <property type="entry name" value="Uncharacterised_RocB"/>
</dbReference>
<dbReference type="PANTHER" id="PTHR43808">
    <property type="entry name" value="ACETYLORNITHINE DEACETYLASE"/>
    <property type="match status" value="1"/>
</dbReference>
<dbReference type="Gene3D" id="3.40.630.10">
    <property type="entry name" value="Zn peptidases"/>
    <property type="match status" value="1"/>
</dbReference>
<evidence type="ECO:0000256" key="2">
    <source>
        <dbReference type="ARBA" id="ARBA00022833"/>
    </source>
</evidence>
<evidence type="ECO:0000313" key="3">
    <source>
        <dbReference type="EMBL" id="QTX32615.1"/>
    </source>
</evidence>
<keyword evidence="2" id="KW-0862">Zinc</keyword>
<organism evidence="3 4">
    <name type="scientific">Aminithiophilus ramosus</name>
    <dbReference type="NCBI Taxonomy" id="3029084"/>
    <lineage>
        <taxon>Bacteria</taxon>
        <taxon>Thermotogati</taxon>
        <taxon>Synergistota</taxon>
        <taxon>Synergistia</taxon>
        <taxon>Synergistales</taxon>
        <taxon>Aminithiophilaceae</taxon>
        <taxon>Aminithiophilus</taxon>
    </lineage>
</organism>
<dbReference type="RefSeq" id="WP_274373863.1">
    <property type="nucleotide sequence ID" value="NZ_CP072943.1"/>
</dbReference>
<gene>
    <name evidence="3" type="ORF">KAR29_01340</name>
</gene>
<proteinExistence type="predicted"/>
<dbReference type="GO" id="GO:0016787">
    <property type="term" value="F:hydrolase activity"/>
    <property type="evidence" value="ECO:0007669"/>
    <property type="project" value="UniProtKB-KW"/>
</dbReference>
<dbReference type="InterPro" id="IPR050072">
    <property type="entry name" value="Peptidase_M20A"/>
</dbReference>
<dbReference type="PROSITE" id="PS00759">
    <property type="entry name" value="ARGE_DAPE_CPG2_2"/>
    <property type="match status" value="1"/>
</dbReference>
<keyword evidence="1" id="KW-0378">Hydrolase</keyword>